<comment type="caution">
    <text evidence="2">The sequence shown here is derived from an EMBL/GenBank/DDBJ whole genome shotgun (WGS) entry which is preliminary data.</text>
</comment>
<evidence type="ECO:0000313" key="2">
    <source>
        <dbReference type="EMBL" id="ETO00260.1"/>
    </source>
</evidence>
<evidence type="ECO:0000313" key="3">
    <source>
        <dbReference type="Proteomes" id="UP000023152"/>
    </source>
</evidence>
<name>X6LHR1_RETFI</name>
<evidence type="ECO:0000256" key="1">
    <source>
        <dbReference type="SAM" id="MobiDB-lite"/>
    </source>
</evidence>
<feature type="region of interest" description="Disordered" evidence="1">
    <location>
        <begin position="154"/>
        <end position="174"/>
    </location>
</feature>
<gene>
    <name evidence="2" type="ORF">RFI_37187</name>
</gene>
<sequence>SLSVFLVCSIAQVLPSCLFFFNETRLFQTTLSKIFSLKRSRLHLDDELTTEEEKRDFDNGIEKALTQEFFFLQKRKQNTRDCVFFALFKFLEKKRTNYVNKSKNKSFFIFLISPSNIIHRLLSFGSYVAQEEIEDESLYKLLCWRIIKKKRRKNKDNSELSHNLKEEKNETSIG</sequence>
<dbReference type="Proteomes" id="UP000023152">
    <property type="component" value="Unassembled WGS sequence"/>
</dbReference>
<proteinExistence type="predicted"/>
<feature type="compositionally biased region" description="Basic and acidic residues" evidence="1">
    <location>
        <begin position="155"/>
        <end position="174"/>
    </location>
</feature>
<feature type="non-terminal residue" evidence="2">
    <location>
        <position position="1"/>
    </location>
</feature>
<protein>
    <submittedName>
        <fullName evidence="2">Uncharacterized protein</fullName>
    </submittedName>
</protein>
<keyword evidence="3" id="KW-1185">Reference proteome</keyword>
<reference evidence="2 3" key="1">
    <citation type="journal article" date="2013" name="Curr. Biol.">
        <title>The Genome of the Foraminiferan Reticulomyxa filosa.</title>
        <authorList>
            <person name="Glockner G."/>
            <person name="Hulsmann N."/>
            <person name="Schleicher M."/>
            <person name="Noegel A.A."/>
            <person name="Eichinger L."/>
            <person name="Gallinger C."/>
            <person name="Pawlowski J."/>
            <person name="Sierra R."/>
            <person name="Euteneuer U."/>
            <person name="Pillet L."/>
            <person name="Moustafa A."/>
            <person name="Platzer M."/>
            <person name="Groth M."/>
            <person name="Szafranski K."/>
            <person name="Schliwa M."/>
        </authorList>
    </citation>
    <scope>NUCLEOTIDE SEQUENCE [LARGE SCALE GENOMIC DNA]</scope>
</reference>
<dbReference type="EMBL" id="ASPP01041535">
    <property type="protein sequence ID" value="ETO00260.1"/>
    <property type="molecule type" value="Genomic_DNA"/>
</dbReference>
<organism evidence="2 3">
    <name type="scientific">Reticulomyxa filosa</name>
    <dbReference type="NCBI Taxonomy" id="46433"/>
    <lineage>
        <taxon>Eukaryota</taxon>
        <taxon>Sar</taxon>
        <taxon>Rhizaria</taxon>
        <taxon>Retaria</taxon>
        <taxon>Foraminifera</taxon>
        <taxon>Monothalamids</taxon>
        <taxon>Reticulomyxidae</taxon>
        <taxon>Reticulomyxa</taxon>
    </lineage>
</organism>
<accession>X6LHR1</accession>
<dbReference type="AlphaFoldDB" id="X6LHR1"/>